<feature type="compositionally biased region" description="Low complexity" evidence="2">
    <location>
        <begin position="20"/>
        <end position="31"/>
    </location>
</feature>
<proteinExistence type="inferred from homology"/>
<organism evidence="3 4">
    <name type="scientific">Diatrype stigma</name>
    <dbReference type="NCBI Taxonomy" id="117547"/>
    <lineage>
        <taxon>Eukaryota</taxon>
        <taxon>Fungi</taxon>
        <taxon>Dikarya</taxon>
        <taxon>Ascomycota</taxon>
        <taxon>Pezizomycotina</taxon>
        <taxon>Sordariomycetes</taxon>
        <taxon>Xylariomycetidae</taxon>
        <taxon>Xylariales</taxon>
        <taxon>Diatrypaceae</taxon>
        <taxon>Diatrype</taxon>
    </lineage>
</organism>
<name>A0AAN9YPK7_9PEZI</name>
<keyword evidence="4" id="KW-1185">Reference proteome</keyword>
<gene>
    <name evidence="3" type="ORF">SLS62_005559</name>
</gene>
<comment type="caution">
    <text evidence="3">The sequence shown here is derived from an EMBL/GenBank/DDBJ whole genome shotgun (WGS) entry which is preliminary data.</text>
</comment>
<dbReference type="EMBL" id="JAKJXP020000038">
    <property type="protein sequence ID" value="KAK7752406.1"/>
    <property type="molecule type" value="Genomic_DNA"/>
</dbReference>
<dbReference type="Proteomes" id="UP001320420">
    <property type="component" value="Unassembled WGS sequence"/>
</dbReference>
<evidence type="ECO:0000256" key="1">
    <source>
        <dbReference type="ARBA" id="ARBA00093458"/>
    </source>
</evidence>
<dbReference type="AlphaFoldDB" id="A0AAN9YPK7"/>
<accession>A0AAN9YPK7</accession>
<evidence type="ECO:0000313" key="3">
    <source>
        <dbReference type="EMBL" id="KAK7752406.1"/>
    </source>
</evidence>
<dbReference type="PANTHER" id="PTHR15243">
    <property type="entry name" value="SERINE/THREONINE-PROTEIN KINASE 19"/>
    <property type="match status" value="1"/>
</dbReference>
<sequence>MSLRSILGGSSRVRKSSKASGSPKRPTSSPRPSRRKPSASRSRQAASDEDDASDLFDDKLDDFGLVKALATDLNLRDTAQAIHYIRAHMFSPMPREAAGMNSTRIAEVLNYRKRLPPIVTVSHIQTLLLSPSAVEREIAELARTGFVRRVVVAKRGDIGDTLILATDFEQMVKDSSSLDADTKDALMAYMKANPGMQTIVRDSFSTARITQLIHAGFVTAHHTGVSSYASMSSTMNLYSRPEDKGTLTSLEMVSRQPAGSLGTVGGEGAVHNAGGSGGGARMNHLSSAPGSGGSGSDATELKLAVPGNGSFLKLASAALEHLVSLLGKSRFREAPETVLRDRWDGGIAKDEARSAAKRARGEFAGLLPGQTRKWRQFYGLSFDWVLQEAVGSGLVEVFDTRSVGRGVRVCQ</sequence>
<evidence type="ECO:0000313" key="4">
    <source>
        <dbReference type="Proteomes" id="UP001320420"/>
    </source>
</evidence>
<protein>
    <recommendedName>
        <fullName evidence="5">Serine-threonine protein kinase 19-domain-containing protein</fullName>
    </recommendedName>
</protein>
<feature type="region of interest" description="Disordered" evidence="2">
    <location>
        <begin position="1"/>
        <end position="53"/>
    </location>
</feature>
<dbReference type="InterPro" id="IPR018865">
    <property type="entry name" value="STK19-like"/>
</dbReference>
<dbReference type="GO" id="GO:0046579">
    <property type="term" value="P:positive regulation of Ras protein signal transduction"/>
    <property type="evidence" value="ECO:0007669"/>
    <property type="project" value="TreeGrafter"/>
</dbReference>
<feature type="region of interest" description="Disordered" evidence="2">
    <location>
        <begin position="274"/>
        <end position="296"/>
    </location>
</feature>
<reference evidence="3 4" key="1">
    <citation type="submission" date="2024-02" db="EMBL/GenBank/DDBJ databases">
        <title>De novo assembly and annotation of 12 fungi associated with fruit tree decline syndrome in Ontario, Canada.</title>
        <authorList>
            <person name="Sulman M."/>
            <person name="Ellouze W."/>
            <person name="Ilyukhin E."/>
        </authorList>
    </citation>
    <scope>NUCLEOTIDE SEQUENCE [LARGE SCALE GENOMIC DNA]</scope>
    <source>
        <strain evidence="3 4">M11/M66-122</strain>
    </source>
</reference>
<comment type="similarity">
    <text evidence="1">Belongs to the STK19 family.</text>
</comment>
<dbReference type="Pfam" id="PF10494">
    <property type="entry name" value="Stk19"/>
    <property type="match status" value="1"/>
</dbReference>
<evidence type="ECO:0000256" key="2">
    <source>
        <dbReference type="SAM" id="MobiDB-lite"/>
    </source>
</evidence>
<evidence type="ECO:0008006" key="5">
    <source>
        <dbReference type="Google" id="ProtNLM"/>
    </source>
</evidence>
<dbReference type="PANTHER" id="PTHR15243:SF0">
    <property type="entry name" value="SERINE_THREONINE-PROTEIN KINASE 19"/>
    <property type="match status" value="1"/>
</dbReference>